<feature type="active site" description="Proton acceptor" evidence="13">
    <location>
        <position position="61"/>
    </location>
</feature>
<keyword evidence="9" id="KW-0133">Cell shape</keyword>
<feature type="active site" description="Acyl-ester intermediate" evidence="13">
    <location>
        <position position="58"/>
    </location>
</feature>
<dbReference type="UniPathway" id="UPA00219"/>
<evidence type="ECO:0000256" key="10">
    <source>
        <dbReference type="ARBA" id="ARBA00022984"/>
    </source>
</evidence>
<evidence type="ECO:0000256" key="3">
    <source>
        <dbReference type="ARBA" id="ARBA00007164"/>
    </source>
</evidence>
<evidence type="ECO:0000256" key="9">
    <source>
        <dbReference type="ARBA" id="ARBA00022960"/>
    </source>
</evidence>
<dbReference type="PRINTS" id="PR00725">
    <property type="entry name" value="DADACBPTASE1"/>
</dbReference>
<evidence type="ECO:0000256" key="2">
    <source>
        <dbReference type="ARBA" id="ARBA00004752"/>
    </source>
</evidence>
<comment type="pathway">
    <text evidence="2">Cell wall biogenesis; peptidoglycan biosynthesis.</text>
</comment>
<dbReference type="Pfam" id="PF00768">
    <property type="entry name" value="Peptidase_S11"/>
    <property type="match status" value="1"/>
</dbReference>
<dbReference type="AlphaFoldDB" id="A0A235B6I3"/>
<dbReference type="EC" id="3.4.16.4" evidence="4"/>
<keyword evidence="7 16" id="KW-0732">Signal</keyword>
<keyword evidence="5" id="KW-0121">Carboxypeptidase</keyword>
<evidence type="ECO:0000256" key="15">
    <source>
        <dbReference type="RuleBase" id="RU004016"/>
    </source>
</evidence>
<dbReference type="Proteomes" id="UP000215459">
    <property type="component" value="Unassembled WGS sequence"/>
</dbReference>
<dbReference type="InterPro" id="IPR015956">
    <property type="entry name" value="Peniciliin-bd_prot_C_sf"/>
</dbReference>
<evidence type="ECO:0000256" key="14">
    <source>
        <dbReference type="PIRSR" id="PIRSR618044-2"/>
    </source>
</evidence>
<evidence type="ECO:0000259" key="17">
    <source>
        <dbReference type="SMART" id="SM00936"/>
    </source>
</evidence>
<dbReference type="EMBL" id="NOWF01000004">
    <property type="protein sequence ID" value="OYD07903.1"/>
    <property type="molecule type" value="Genomic_DNA"/>
</dbReference>
<evidence type="ECO:0000256" key="1">
    <source>
        <dbReference type="ARBA" id="ARBA00003217"/>
    </source>
</evidence>
<dbReference type="GO" id="GO:0009252">
    <property type="term" value="P:peptidoglycan biosynthetic process"/>
    <property type="evidence" value="ECO:0007669"/>
    <property type="project" value="UniProtKB-UniPathway"/>
</dbReference>
<dbReference type="InterPro" id="IPR018044">
    <property type="entry name" value="Peptidase_S11"/>
</dbReference>
<evidence type="ECO:0000313" key="19">
    <source>
        <dbReference type="Proteomes" id="UP000215459"/>
    </source>
</evidence>
<feature type="signal peptide" evidence="16">
    <location>
        <begin position="1"/>
        <end position="22"/>
    </location>
</feature>
<dbReference type="Gene3D" id="3.40.710.10">
    <property type="entry name" value="DD-peptidase/beta-lactamase superfamily"/>
    <property type="match status" value="1"/>
</dbReference>
<evidence type="ECO:0000256" key="6">
    <source>
        <dbReference type="ARBA" id="ARBA00022670"/>
    </source>
</evidence>
<comment type="catalytic activity">
    <reaction evidence="12">
        <text>Preferential cleavage: (Ac)2-L-Lys-D-Ala-|-D-Ala. Also transpeptidation of peptidyl-alanyl moieties that are N-acyl substituents of D-alanine.</text>
        <dbReference type="EC" id="3.4.16.4"/>
    </reaction>
</comment>
<feature type="active site" evidence="13">
    <location>
        <position position="118"/>
    </location>
</feature>
<evidence type="ECO:0000256" key="16">
    <source>
        <dbReference type="SAM" id="SignalP"/>
    </source>
</evidence>
<dbReference type="GO" id="GO:0071555">
    <property type="term" value="P:cell wall organization"/>
    <property type="evidence" value="ECO:0007669"/>
    <property type="project" value="UniProtKB-KW"/>
</dbReference>
<sequence length="404" mass="44916">MAMGCCLLIVWLWMVSAVPAEAAEPLPELEARSYILMEMDSGLILAEHHAGKSYAPASLTKIMTEYLILEKIDQGQAEWDDPVRVSRNVARIGESQVYLKTGETRTVEELFSAMAIHSANDAAVALAEHFAGSEETFVSWMNRKAKEMGLEQTHFVNCTGLPRHSYPRPPEVKGEHQMSAEDIGRLSRRLLLDYPDVVDKISQPRYTFRPGEKREMVLVNRNRMVPGLSHSYQGIDGLKTGYTREAGYGFAGTAERDGMRFISVVMGTSSKQKRFTETAKLLDYGFDLYEMQKVVQADHAIPGYGKVSVDGGVDPEVGLLAEESLVLPVREGNKEHIRYQVEISGDLQAPLSAGTVVGKAKILYNGKEIPGLEPIPLVIGRDVEKAGWIRLFFRRAGDFFASLF</sequence>
<dbReference type="GO" id="GO:0009002">
    <property type="term" value="F:serine-type D-Ala-D-Ala carboxypeptidase activity"/>
    <property type="evidence" value="ECO:0007669"/>
    <property type="project" value="UniProtKB-EC"/>
</dbReference>
<dbReference type="InterPro" id="IPR012338">
    <property type="entry name" value="Beta-lactam/transpept-like"/>
</dbReference>
<feature type="chain" id="PRO_5012805309" description="serine-type D-Ala-D-Ala carboxypeptidase" evidence="16">
    <location>
        <begin position="23"/>
        <end position="404"/>
    </location>
</feature>
<name>A0A235B6I3_9BACL</name>
<evidence type="ECO:0000313" key="18">
    <source>
        <dbReference type="EMBL" id="OYD07903.1"/>
    </source>
</evidence>
<keyword evidence="8" id="KW-0378">Hydrolase</keyword>
<evidence type="ECO:0000256" key="7">
    <source>
        <dbReference type="ARBA" id="ARBA00022729"/>
    </source>
</evidence>
<evidence type="ECO:0000256" key="13">
    <source>
        <dbReference type="PIRSR" id="PIRSR618044-1"/>
    </source>
</evidence>
<gene>
    <name evidence="18" type="ORF">CHM34_07195</name>
</gene>
<dbReference type="InterPro" id="IPR001967">
    <property type="entry name" value="Peptidase_S11_N"/>
</dbReference>
<accession>A0A235B6I3</accession>
<keyword evidence="11" id="KW-0961">Cell wall biogenesis/degradation</keyword>
<comment type="caution">
    <text evidence="18">The sequence shown here is derived from an EMBL/GenBank/DDBJ whole genome shotgun (WGS) entry which is preliminary data.</text>
</comment>
<dbReference type="InterPro" id="IPR012907">
    <property type="entry name" value="Peptidase_S11_C"/>
</dbReference>
<evidence type="ECO:0000256" key="12">
    <source>
        <dbReference type="ARBA" id="ARBA00034000"/>
    </source>
</evidence>
<dbReference type="SUPFAM" id="SSF69189">
    <property type="entry name" value="Penicillin-binding protein associated domain"/>
    <property type="match status" value="1"/>
</dbReference>
<dbReference type="GO" id="GO:0006508">
    <property type="term" value="P:proteolysis"/>
    <property type="evidence" value="ECO:0007669"/>
    <property type="project" value="UniProtKB-KW"/>
</dbReference>
<keyword evidence="6" id="KW-0645">Protease</keyword>
<organism evidence="18 19">
    <name type="scientific">Paludifilum halophilum</name>
    <dbReference type="NCBI Taxonomy" id="1642702"/>
    <lineage>
        <taxon>Bacteria</taxon>
        <taxon>Bacillati</taxon>
        <taxon>Bacillota</taxon>
        <taxon>Bacilli</taxon>
        <taxon>Bacillales</taxon>
        <taxon>Thermoactinomycetaceae</taxon>
        <taxon>Paludifilum</taxon>
    </lineage>
</organism>
<dbReference type="PANTHER" id="PTHR21581:SF11">
    <property type="entry name" value="D-ALANYL-D-ALANINE CARBOXYPEPTIDASE DACA"/>
    <property type="match status" value="1"/>
</dbReference>
<comment type="similarity">
    <text evidence="3 15">Belongs to the peptidase S11 family.</text>
</comment>
<feature type="domain" description="Peptidase S11 D-Ala-D-Ala carboxypeptidase A C-terminal" evidence="17">
    <location>
        <begin position="289"/>
        <end position="385"/>
    </location>
</feature>
<keyword evidence="19" id="KW-1185">Reference proteome</keyword>
<keyword evidence="10" id="KW-0573">Peptidoglycan synthesis</keyword>
<dbReference type="Pfam" id="PF07943">
    <property type="entry name" value="PBP5_C"/>
    <property type="match status" value="1"/>
</dbReference>
<protein>
    <recommendedName>
        <fullName evidence="4">serine-type D-Ala-D-Ala carboxypeptidase</fullName>
        <ecNumber evidence="4">3.4.16.4</ecNumber>
    </recommendedName>
</protein>
<dbReference type="GO" id="GO:0008360">
    <property type="term" value="P:regulation of cell shape"/>
    <property type="evidence" value="ECO:0007669"/>
    <property type="project" value="UniProtKB-KW"/>
</dbReference>
<dbReference type="PANTHER" id="PTHR21581">
    <property type="entry name" value="D-ALANYL-D-ALANINE CARBOXYPEPTIDASE"/>
    <property type="match status" value="1"/>
</dbReference>
<dbReference type="SMART" id="SM00936">
    <property type="entry name" value="PBP5_C"/>
    <property type="match status" value="1"/>
</dbReference>
<dbReference type="InterPro" id="IPR037167">
    <property type="entry name" value="Peptidase_S11_C_sf"/>
</dbReference>
<proteinExistence type="inferred from homology"/>
<comment type="function">
    <text evidence="1">Removes C-terminal D-alanyl residues from sugar-peptide cell wall precursors.</text>
</comment>
<evidence type="ECO:0000256" key="11">
    <source>
        <dbReference type="ARBA" id="ARBA00023316"/>
    </source>
</evidence>
<reference evidence="18 19" key="1">
    <citation type="submission" date="2017-07" db="EMBL/GenBank/DDBJ databases">
        <title>The genome sequence of Paludifilum halophilum highlights mechanisms for microbial adaptation to high salt environemnts.</title>
        <authorList>
            <person name="Belbahri L."/>
        </authorList>
    </citation>
    <scope>NUCLEOTIDE SEQUENCE [LARGE SCALE GENOMIC DNA]</scope>
    <source>
        <strain evidence="18 19">DSM 102817</strain>
    </source>
</reference>
<evidence type="ECO:0000256" key="4">
    <source>
        <dbReference type="ARBA" id="ARBA00012448"/>
    </source>
</evidence>
<dbReference type="SUPFAM" id="SSF56601">
    <property type="entry name" value="beta-lactamase/transpeptidase-like"/>
    <property type="match status" value="1"/>
</dbReference>
<feature type="binding site" evidence="14">
    <location>
        <position position="239"/>
    </location>
    <ligand>
        <name>substrate</name>
    </ligand>
</feature>
<evidence type="ECO:0000256" key="8">
    <source>
        <dbReference type="ARBA" id="ARBA00022801"/>
    </source>
</evidence>
<evidence type="ECO:0000256" key="5">
    <source>
        <dbReference type="ARBA" id="ARBA00022645"/>
    </source>
</evidence>
<dbReference type="Gene3D" id="2.60.410.10">
    <property type="entry name" value="D-Ala-D-Ala carboxypeptidase, C-terminal domain"/>
    <property type="match status" value="1"/>
</dbReference>